<feature type="transmembrane region" description="Helical" evidence="1">
    <location>
        <begin position="12"/>
        <end position="30"/>
    </location>
</feature>
<dbReference type="STRING" id="1576369.SAMN05421753_10569"/>
<evidence type="ECO:0000256" key="1">
    <source>
        <dbReference type="SAM" id="Phobius"/>
    </source>
</evidence>
<reference evidence="3" key="1">
    <citation type="submission" date="2016-10" db="EMBL/GenBank/DDBJ databases">
        <authorList>
            <person name="Varghese N."/>
            <person name="Submissions S."/>
        </authorList>
    </citation>
    <scope>NUCLEOTIDE SEQUENCE [LARGE SCALE GENOMIC DNA]</scope>
    <source>
        <strain evidence="3">DSM 26348</strain>
    </source>
</reference>
<proteinExistence type="predicted"/>
<protein>
    <submittedName>
        <fullName evidence="2">Uncharacterized protein</fullName>
    </submittedName>
</protein>
<dbReference type="RefSeq" id="WP_092048937.1">
    <property type="nucleotide sequence ID" value="NZ_FOQD01000005.1"/>
</dbReference>
<keyword evidence="1" id="KW-0472">Membrane</keyword>
<gene>
    <name evidence="2" type="ORF">SAMN05421753_10569</name>
</gene>
<dbReference type="Proteomes" id="UP000199518">
    <property type="component" value="Unassembled WGS sequence"/>
</dbReference>
<keyword evidence="1" id="KW-1133">Transmembrane helix</keyword>
<evidence type="ECO:0000313" key="3">
    <source>
        <dbReference type="Proteomes" id="UP000199518"/>
    </source>
</evidence>
<accession>A0A1I3F4Q9</accession>
<keyword evidence="3" id="KW-1185">Reference proteome</keyword>
<dbReference type="AlphaFoldDB" id="A0A1I3F4Q9"/>
<sequence>MQSWFESFHPGWLAVLVIGIGVIVFIARLVGRQREDAWKRAARHLKLKYHIAPEGPVVSGQLDERKVDLRIATDSSDSGGGVVVARVKVDVPGVPNGMSAEAAPGVIGDLTNVADGHVLTGDNEFDRGVHLLGADENSLRAYWTPPRRRAFLTLVQAQNDDRLALASGALVAERRGILKEHRAIEDWLRQLVATANELASSLN</sequence>
<organism evidence="2 3">
    <name type="scientific">Planctomicrobium piriforme</name>
    <dbReference type="NCBI Taxonomy" id="1576369"/>
    <lineage>
        <taxon>Bacteria</taxon>
        <taxon>Pseudomonadati</taxon>
        <taxon>Planctomycetota</taxon>
        <taxon>Planctomycetia</taxon>
        <taxon>Planctomycetales</taxon>
        <taxon>Planctomycetaceae</taxon>
        <taxon>Planctomicrobium</taxon>
    </lineage>
</organism>
<keyword evidence="1" id="KW-0812">Transmembrane</keyword>
<dbReference type="EMBL" id="FOQD01000005">
    <property type="protein sequence ID" value="SFI05781.1"/>
    <property type="molecule type" value="Genomic_DNA"/>
</dbReference>
<evidence type="ECO:0000313" key="2">
    <source>
        <dbReference type="EMBL" id="SFI05781.1"/>
    </source>
</evidence>
<name>A0A1I3F4Q9_9PLAN</name>